<accession>A0ABY5SCA6</accession>
<dbReference type="InterPro" id="IPR001034">
    <property type="entry name" value="DeoR_HTH"/>
</dbReference>
<protein>
    <submittedName>
        <fullName evidence="5">DeoR/GlpR family DNA-binding transcription regulator</fullName>
    </submittedName>
</protein>
<dbReference type="GO" id="GO:0003677">
    <property type="term" value="F:DNA binding"/>
    <property type="evidence" value="ECO:0007669"/>
    <property type="project" value="UniProtKB-KW"/>
</dbReference>
<dbReference type="Gene3D" id="3.40.50.1360">
    <property type="match status" value="1"/>
</dbReference>
<dbReference type="InterPro" id="IPR036390">
    <property type="entry name" value="WH_DNA-bd_sf"/>
</dbReference>
<organism evidence="5 6">
    <name type="scientific">Paenibacillus spongiae</name>
    <dbReference type="NCBI Taxonomy" id="2909671"/>
    <lineage>
        <taxon>Bacteria</taxon>
        <taxon>Bacillati</taxon>
        <taxon>Bacillota</taxon>
        <taxon>Bacilli</taxon>
        <taxon>Bacillales</taxon>
        <taxon>Paenibacillaceae</taxon>
        <taxon>Paenibacillus</taxon>
    </lineage>
</organism>
<dbReference type="Pfam" id="PF00455">
    <property type="entry name" value="DeoRC"/>
    <property type="match status" value="1"/>
</dbReference>
<reference evidence="5" key="1">
    <citation type="submission" date="2022-01" db="EMBL/GenBank/DDBJ databases">
        <title>Paenibacillus spongiae sp. nov., isolated from marine sponge.</title>
        <authorList>
            <person name="Li Z."/>
            <person name="Zhang M."/>
        </authorList>
    </citation>
    <scope>NUCLEOTIDE SEQUENCE</scope>
    <source>
        <strain evidence="5">PHS-Z3</strain>
    </source>
</reference>
<dbReference type="Gene3D" id="1.10.10.10">
    <property type="entry name" value="Winged helix-like DNA-binding domain superfamily/Winged helix DNA-binding domain"/>
    <property type="match status" value="1"/>
</dbReference>
<dbReference type="InterPro" id="IPR014036">
    <property type="entry name" value="DeoR-like_C"/>
</dbReference>
<dbReference type="InterPro" id="IPR036388">
    <property type="entry name" value="WH-like_DNA-bd_sf"/>
</dbReference>
<dbReference type="RefSeq" id="WP_258387353.1">
    <property type="nucleotide sequence ID" value="NZ_CP091430.1"/>
</dbReference>
<evidence type="ECO:0000259" key="4">
    <source>
        <dbReference type="PROSITE" id="PS51000"/>
    </source>
</evidence>
<dbReference type="EMBL" id="CP091430">
    <property type="protein sequence ID" value="UVI31289.1"/>
    <property type="molecule type" value="Genomic_DNA"/>
</dbReference>
<evidence type="ECO:0000256" key="1">
    <source>
        <dbReference type="ARBA" id="ARBA00023015"/>
    </source>
</evidence>
<dbReference type="PANTHER" id="PTHR30363">
    <property type="entry name" value="HTH-TYPE TRANSCRIPTIONAL REGULATOR SRLR-RELATED"/>
    <property type="match status" value="1"/>
</dbReference>
<dbReference type="SMART" id="SM00420">
    <property type="entry name" value="HTH_DEOR"/>
    <property type="match status" value="1"/>
</dbReference>
<dbReference type="Proteomes" id="UP001057877">
    <property type="component" value="Chromosome"/>
</dbReference>
<dbReference type="PROSITE" id="PS00894">
    <property type="entry name" value="HTH_DEOR_1"/>
    <property type="match status" value="1"/>
</dbReference>
<evidence type="ECO:0000313" key="6">
    <source>
        <dbReference type="Proteomes" id="UP001057877"/>
    </source>
</evidence>
<dbReference type="InterPro" id="IPR018356">
    <property type="entry name" value="Tscrpt_reg_HTH_DeoR_CS"/>
</dbReference>
<keyword evidence="1" id="KW-0805">Transcription regulation</keyword>
<dbReference type="SMART" id="SM01134">
    <property type="entry name" value="DeoRC"/>
    <property type="match status" value="1"/>
</dbReference>
<evidence type="ECO:0000313" key="5">
    <source>
        <dbReference type="EMBL" id="UVI31289.1"/>
    </source>
</evidence>
<keyword evidence="3" id="KW-0804">Transcription</keyword>
<evidence type="ECO:0000256" key="2">
    <source>
        <dbReference type="ARBA" id="ARBA00023125"/>
    </source>
</evidence>
<sequence length="258" mass="29185">MLQVERMSLILAELNANGRVTVNGLAERLMVSKVTIRRDLELLNQENKLLIVHGGAIKPNFRLYEAPFNQRHDINIDEKKQVGQKAAEFIQDYDVVAFGVGTTTLQIAKHLQNKHNLTIIVGCVSILNQLIERKKSGFFTGKIIFLGGEIDTDQMFATGTVMMDMLDRLNIDKAFIGANGYSIVNGITTYNIDEGNFLKRMILRSSEVYLVVDHTKIDAKSMYKYTEFNDVNHVICDSEPPSDWIKQLESEGVQWTKA</sequence>
<dbReference type="PROSITE" id="PS51000">
    <property type="entry name" value="HTH_DEOR_2"/>
    <property type="match status" value="1"/>
</dbReference>
<dbReference type="PANTHER" id="PTHR30363:SF44">
    <property type="entry name" value="AGA OPERON TRANSCRIPTIONAL REPRESSOR-RELATED"/>
    <property type="match status" value="1"/>
</dbReference>
<dbReference type="SUPFAM" id="SSF100950">
    <property type="entry name" value="NagB/RpiA/CoA transferase-like"/>
    <property type="match status" value="1"/>
</dbReference>
<gene>
    <name evidence="5" type="ORF">L1F29_05445</name>
</gene>
<evidence type="ECO:0000256" key="3">
    <source>
        <dbReference type="ARBA" id="ARBA00023163"/>
    </source>
</evidence>
<feature type="domain" description="HTH deoR-type" evidence="4">
    <location>
        <begin position="3"/>
        <end position="58"/>
    </location>
</feature>
<dbReference type="Pfam" id="PF08220">
    <property type="entry name" value="HTH_DeoR"/>
    <property type="match status" value="1"/>
</dbReference>
<keyword evidence="6" id="KW-1185">Reference proteome</keyword>
<keyword evidence="2 5" id="KW-0238">DNA-binding</keyword>
<dbReference type="PRINTS" id="PR00037">
    <property type="entry name" value="HTHLACR"/>
</dbReference>
<dbReference type="InterPro" id="IPR050313">
    <property type="entry name" value="Carb_Metab_HTH_regulators"/>
</dbReference>
<dbReference type="InterPro" id="IPR037171">
    <property type="entry name" value="NagB/RpiA_transferase-like"/>
</dbReference>
<dbReference type="SUPFAM" id="SSF46785">
    <property type="entry name" value="Winged helix' DNA-binding domain"/>
    <property type="match status" value="1"/>
</dbReference>
<name>A0ABY5SCA6_9BACL</name>
<proteinExistence type="predicted"/>